<keyword evidence="3" id="KW-1185">Reference proteome</keyword>
<evidence type="ECO:0000313" key="3">
    <source>
        <dbReference type="Proteomes" id="UP001139193"/>
    </source>
</evidence>
<accession>A0A9X1VEK3</accession>
<comment type="caution">
    <text evidence="2">The sequence shown here is derived from an EMBL/GenBank/DDBJ whole genome shotgun (WGS) entry which is preliminary data.</text>
</comment>
<sequence length="309" mass="34300">MPQLLPRLLSTYSTYLLKALLLVLPLAGRAQGYAEGISLSYERLPLHLKTLDKPAFHADVYRASAIVPVAQAADSSHSFLAGASLEMLRFAGNRPGFGVGTVYGISPILGYRQRLSERLELTALALPALNSDLREVHAASITLGGVVRAAYRTSPRRAYRLTVGYRQQFYGPQYVLLLGLDWRLGTRWRAFGDLPTSFTLSYAVAPRTNIGFNLIGINTAYRLQAADQYVQYQQGHYGLFADHYLNARWALRATAAYAVTRRIEVYARDQQWHATIDYIGLGKAPTPTSPGIEKGMAFRISLGYRVPTK</sequence>
<gene>
    <name evidence="2" type="ORF">MON38_07025</name>
</gene>
<dbReference type="Proteomes" id="UP001139193">
    <property type="component" value="Unassembled WGS sequence"/>
</dbReference>
<reference evidence="2" key="1">
    <citation type="submission" date="2022-03" db="EMBL/GenBank/DDBJ databases">
        <title>Bacterial whole genome sequence for Hymenobacter sp. DH14.</title>
        <authorList>
            <person name="Le V."/>
        </authorList>
    </citation>
    <scope>NUCLEOTIDE SEQUENCE</scope>
    <source>
        <strain evidence="2">DH14</strain>
    </source>
</reference>
<name>A0A9X1VEK3_9BACT</name>
<feature type="domain" description="DUF6268" evidence="1">
    <location>
        <begin position="109"/>
        <end position="268"/>
    </location>
</feature>
<dbReference type="EMBL" id="JALBGC010000002">
    <property type="protein sequence ID" value="MCI1187168.1"/>
    <property type="molecule type" value="Genomic_DNA"/>
</dbReference>
<dbReference type="AlphaFoldDB" id="A0A9X1VEK3"/>
<dbReference type="Pfam" id="PF19783">
    <property type="entry name" value="DUF6268"/>
    <property type="match status" value="1"/>
</dbReference>
<protein>
    <submittedName>
        <fullName evidence="2">Outer membrane protein transport protein</fullName>
    </submittedName>
</protein>
<evidence type="ECO:0000313" key="2">
    <source>
        <dbReference type="EMBL" id="MCI1187168.1"/>
    </source>
</evidence>
<dbReference type="RefSeq" id="WP_241935449.1">
    <property type="nucleotide sequence ID" value="NZ_JALBGC010000002.1"/>
</dbReference>
<dbReference type="SUPFAM" id="SSF56935">
    <property type="entry name" value="Porins"/>
    <property type="match status" value="1"/>
</dbReference>
<organism evidence="2 3">
    <name type="scientific">Hymenobacter cyanobacteriorum</name>
    <dbReference type="NCBI Taxonomy" id="2926463"/>
    <lineage>
        <taxon>Bacteria</taxon>
        <taxon>Pseudomonadati</taxon>
        <taxon>Bacteroidota</taxon>
        <taxon>Cytophagia</taxon>
        <taxon>Cytophagales</taxon>
        <taxon>Hymenobacteraceae</taxon>
        <taxon>Hymenobacter</taxon>
    </lineage>
</organism>
<evidence type="ECO:0000259" key="1">
    <source>
        <dbReference type="Pfam" id="PF19783"/>
    </source>
</evidence>
<dbReference type="InterPro" id="IPR046235">
    <property type="entry name" value="DUF6268"/>
</dbReference>
<proteinExistence type="predicted"/>